<dbReference type="InterPro" id="IPR003594">
    <property type="entry name" value="HATPase_dom"/>
</dbReference>
<dbReference type="SUPFAM" id="SSF47384">
    <property type="entry name" value="Homodimeric domain of signal transducing histidine kinase"/>
    <property type="match status" value="1"/>
</dbReference>
<dbReference type="Gene3D" id="3.30.565.10">
    <property type="entry name" value="Histidine kinase-like ATPase, C-terminal domain"/>
    <property type="match status" value="1"/>
</dbReference>
<evidence type="ECO:0000313" key="12">
    <source>
        <dbReference type="Proteomes" id="UP000702954"/>
    </source>
</evidence>
<comment type="caution">
    <text evidence="10">The sequence shown here is derived from an EMBL/GenBank/DDBJ whole genome shotgun (WGS) entry which is preliminary data.</text>
</comment>
<keyword evidence="4" id="KW-0808">Transferase</keyword>
<sequence>MFRTLQKKLTFLYTITTGTILTVILIVCFFYMKTSVESRYQSQFSDLFFTISNRFRTETFFTDSWLSQMELDNKLLIRIEENGAALQFPGAFPAETDRNLLFEIAEKEAATDGVTLQAATSLSPLQSSVFQIKGAHNDTYLGIYLIETTVFHHKSLLVLQDVTSLSSQLTWQIFFFLLADLAGIFFLYLASWHTVGKTLLPLKENQKKQAEFIAAASHELRSPLAVIQASASAARTSPETTEQMLSNIEKECSRMGNLIKDLLVLAASDSKKWQLTIGNHDSDTLLLDVYETFEPVCRSKGMALHLTLPDMELPRIHCDKNRVIQILTILLDNAVTYTPSGGTIDLKVFIKKRKICYLVADHGKGIPDEEKERIFDRFYQSDRARKEKEHFGLGLSIARELAELQKGKLTVTDTEGGGCTFLLLIPATEESYTVSSTSAR</sequence>
<dbReference type="PANTHER" id="PTHR43711:SF1">
    <property type="entry name" value="HISTIDINE KINASE 1"/>
    <property type="match status" value="1"/>
</dbReference>
<name>A0A4R3JRH6_9FIRM</name>
<keyword evidence="5" id="KW-0418">Kinase</keyword>
<dbReference type="Gene3D" id="1.10.287.130">
    <property type="match status" value="1"/>
</dbReference>
<dbReference type="Pfam" id="PF02518">
    <property type="entry name" value="HATPase_c"/>
    <property type="match status" value="1"/>
</dbReference>
<dbReference type="InterPro" id="IPR036890">
    <property type="entry name" value="HATPase_C_sf"/>
</dbReference>
<dbReference type="Proteomes" id="UP000294613">
    <property type="component" value="Unassembled WGS sequence"/>
</dbReference>
<evidence type="ECO:0000256" key="2">
    <source>
        <dbReference type="ARBA" id="ARBA00012438"/>
    </source>
</evidence>
<evidence type="ECO:0000313" key="9">
    <source>
        <dbReference type="EMBL" id="GBU04465.1"/>
    </source>
</evidence>
<organism evidence="10 11">
    <name type="scientific">Faecalimonas umbilicata</name>
    <dbReference type="NCBI Taxonomy" id="1912855"/>
    <lineage>
        <taxon>Bacteria</taxon>
        <taxon>Bacillati</taxon>
        <taxon>Bacillota</taxon>
        <taxon>Clostridia</taxon>
        <taxon>Lachnospirales</taxon>
        <taxon>Lachnospiraceae</taxon>
        <taxon>Faecalimonas</taxon>
    </lineage>
</organism>
<dbReference type="SUPFAM" id="SSF55874">
    <property type="entry name" value="ATPase domain of HSP90 chaperone/DNA topoisomerase II/histidine kinase"/>
    <property type="match status" value="1"/>
</dbReference>
<evidence type="ECO:0000256" key="3">
    <source>
        <dbReference type="ARBA" id="ARBA00022553"/>
    </source>
</evidence>
<keyword evidence="12" id="KW-1185">Reference proteome</keyword>
<dbReference type="InterPro" id="IPR004358">
    <property type="entry name" value="Sig_transdc_His_kin-like_C"/>
</dbReference>
<dbReference type="SMART" id="SM00388">
    <property type="entry name" value="HisKA"/>
    <property type="match status" value="1"/>
</dbReference>
<feature type="transmembrane region" description="Helical" evidence="7">
    <location>
        <begin position="169"/>
        <end position="190"/>
    </location>
</feature>
<accession>A0A4R3JRH6</accession>
<dbReference type="CDD" id="cd00082">
    <property type="entry name" value="HisKA"/>
    <property type="match status" value="1"/>
</dbReference>
<feature type="domain" description="Histidine kinase" evidence="8">
    <location>
        <begin position="215"/>
        <end position="429"/>
    </location>
</feature>
<dbReference type="GO" id="GO:0000155">
    <property type="term" value="F:phosphorelay sensor kinase activity"/>
    <property type="evidence" value="ECO:0007669"/>
    <property type="project" value="InterPro"/>
</dbReference>
<dbReference type="CDD" id="cd00075">
    <property type="entry name" value="HATPase"/>
    <property type="match status" value="1"/>
</dbReference>
<evidence type="ECO:0000313" key="10">
    <source>
        <dbReference type="EMBL" id="TCS68493.1"/>
    </source>
</evidence>
<dbReference type="AlphaFoldDB" id="A0A4R3JRH6"/>
<feature type="transmembrane region" description="Helical" evidence="7">
    <location>
        <begin position="12"/>
        <end position="32"/>
    </location>
</feature>
<dbReference type="Proteomes" id="UP000702954">
    <property type="component" value="Unassembled WGS sequence"/>
</dbReference>
<gene>
    <name evidence="10" type="ORF">EDD74_10871</name>
    <name evidence="9" type="ORF">FAEUMB_10060</name>
</gene>
<dbReference type="InterPro" id="IPR050736">
    <property type="entry name" value="Sensor_HK_Regulatory"/>
</dbReference>
<dbReference type="Pfam" id="PF00512">
    <property type="entry name" value="HisKA"/>
    <property type="match status" value="1"/>
</dbReference>
<keyword evidence="7" id="KW-0472">Membrane</keyword>
<protein>
    <recommendedName>
        <fullName evidence="2">histidine kinase</fullName>
        <ecNumber evidence="2">2.7.13.3</ecNumber>
    </recommendedName>
</protein>
<keyword evidence="3" id="KW-0597">Phosphoprotein</keyword>
<dbReference type="PANTHER" id="PTHR43711">
    <property type="entry name" value="TWO-COMPONENT HISTIDINE KINASE"/>
    <property type="match status" value="1"/>
</dbReference>
<dbReference type="InterPro" id="IPR036097">
    <property type="entry name" value="HisK_dim/P_sf"/>
</dbReference>
<dbReference type="InterPro" id="IPR003661">
    <property type="entry name" value="HisK_dim/P_dom"/>
</dbReference>
<keyword evidence="7" id="KW-1133">Transmembrane helix</keyword>
<reference evidence="9 12" key="1">
    <citation type="journal article" date="2018" name="Int. J. Syst. Evol. Microbiol.">
        <title>Draft Genome Sequence of Faecalimonas umbilicata JCM 30896T, an Acetate-Producing Bacterium Isolated from Human Feces.</title>
        <authorList>
            <person name="Sakamoto M."/>
            <person name="Ikeyama N."/>
            <person name="Yuki M."/>
            <person name="Ohkuma M."/>
        </authorList>
    </citation>
    <scope>NUCLEOTIDE SEQUENCE [LARGE SCALE GENOMIC DNA]</scope>
    <source>
        <strain evidence="9 12">EGH7</strain>
    </source>
</reference>
<evidence type="ECO:0000313" key="11">
    <source>
        <dbReference type="Proteomes" id="UP000294613"/>
    </source>
</evidence>
<dbReference type="PRINTS" id="PR00344">
    <property type="entry name" value="BCTRLSENSOR"/>
</dbReference>
<keyword evidence="6" id="KW-0902">Two-component regulatory system</keyword>
<dbReference type="FunFam" id="1.10.287.130:FF:000001">
    <property type="entry name" value="Two-component sensor histidine kinase"/>
    <property type="match status" value="1"/>
</dbReference>
<dbReference type="PROSITE" id="PS50109">
    <property type="entry name" value="HIS_KIN"/>
    <property type="match status" value="1"/>
</dbReference>
<evidence type="ECO:0000256" key="6">
    <source>
        <dbReference type="ARBA" id="ARBA00023012"/>
    </source>
</evidence>
<keyword evidence="7" id="KW-0812">Transmembrane</keyword>
<dbReference type="RefSeq" id="WP_116441329.1">
    <property type="nucleotide sequence ID" value="NZ_BHEO01000002.1"/>
</dbReference>
<dbReference type="InterPro" id="IPR005467">
    <property type="entry name" value="His_kinase_dom"/>
</dbReference>
<evidence type="ECO:0000256" key="1">
    <source>
        <dbReference type="ARBA" id="ARBA00000085"/>
    </source>
</evidence>
<dbReference type="SMART" id="SM00387">
    <property type="entry name" value="HATPase_c"/>
    <property type="match status" value="1"/>
</dbReference>
<comment type="catalytic activity">
    <reaction evidence="1">
        <text>ATP + protein L-histidine = ADP + protein N-phospho-L-histidine.</text>
        <dbReference type="EC" id="2.7.13.3"/>
    </reaction>
</comment>
<proteinExistence type="predicted"/>
<evidence type="ECO:0000259" key="8">
    <source>
        <dbReference type="PROSITE" id="PS50109"/>
    </source>
</evidence>
<evidence type="ECO:0000256" key="7">
    <source>
        <dbReference type="SAM" id="Phobius"/>
    </source>
</evidence>
<evidence type="ECO:0000256" key="4">
    <source>
        <dbReference type="ARBA" id="ARBA00022679"/>
    </source>
</evidence>
<evidence type="ECO:0000256" key="5">
    <source>
        <dbReference type="ARBA" id="ARBA00022777"/>
    </source>
</evidence>
<reference evidence="10 11" key="2">
    <citation type="submission" date="2019-03" db="EMBL/GenBank/DDBJ databases">
        <title>Genomic Encyclopedia of Type Strains, Phase IV (KMG-IV): sequencing the most valuable type-strain genomes for metagenomic binning, comparative biology and taxonomic classification.</title>
        <authorList>
            <person name="Goeker M."/>
        </authorList>
    </citation>
    <scope>NUCLEOTIDE SEQUENCE [LARGE SCALE GENOMIC DNA]</scope>
    <source>
        <strain evidence="10 11">DSM 103426</strain>
    </source>
</reference>
<dbReference type="EMBL" id="BHEO01000002">
    <property type="protein sequence ID" value="GBU04465.1"/>
    <property type="molecule type" value="Genomic_DNA"/>
</dbReference>
<dbReference type="EMBL" id="SLZV01000008">
    <property type="protein sequence ID" value="TCS68493.1"/>
    <property type="molecule type" value="Genomic_DNA"/>
</dbReference>
<dbReference type="EC" id="2.7.13.3" evidence="2"/>